<keyword evidence="13" id="KW-1185">Reference proteome</keyword>
<dbReference type="InterPro" id="IPR011712">
    <property type="entry name" value="Sig_transdc_His_kin_sub3_dim/P"/>
</dbReference>
<feature type="transmembrane region" description="Helical" evidence="9">
    <location>
        <begin position="108"/>
        <end position="126"/>
    </location>
</feature>
<dbReference type="Gene3D" id="1.20.5.1930">
    <property type="match status" value="1"/>
</dbReference>
<accession>A0ABV7Q3M1</accession>
<evidence type="ECO:0000313" key="12">
    <source>
        <dbReference type="EMBL" id="MFC3495275.1"/>
    </source>
</evidence>
<dbReference type="Proteomes" id="UP001595712">
    <property type="component" value="Unassembled WGS sequence"/>
</dbReference>
<keyword evidence="9" id="KW-0472">Membrane</keyword>
<keyword evidence="9" id="KW-0812">Transmembrane</keyword>
<feature type="domain" description="Signal transduction histidine kinase subgroup 3 dimerisation and phosphoacceptor" evidence="11">
    <location>
        <begin position="175"/>
        <end position="243"/>
    </location>
</feature>
<protein>
    <recommendedName>
        <fullName evidence="2">histidine kinase</fullName>
        <ecNumber evidence="2">2.7.13.3</ecNumber>
    </recommendedName>
</protein>
<feature type="transmembrane region" description="Helical" evidence="9">
    <location>
        <begin position="12"/>
        <end position="33"/>
    </location>
</feature>
<dbReference type="Pfam" id="PF02518">
    <property type="entry name" value="HATPase_c"/>
    <property type="match status" value="1"/>
</dbReference>
<evidence type="ECO:0000256" key="1">
    <source>
        <dbReference type="ARBA" id="ARBA00000085"/>
    </source>
</evidence>
<dbReference type="InterPro" id="IPR003594">
    <property type="entry name" value="HATPase_dom"/>
</dbReference>
<evidence type="ECO:0000256" key="5">
    <source>
        <dbReference type="ARBA" id="ARBA00022741"/>
    </source>
</evidence>
<dbReference type="Pfam" id="PF07730">
    <property type="entry name" value="HisKA_3"/>
    <property type="match status" value="1"/>
</dbReference>
<name>A0ABV7Q3M1_9ACTN</name>
<sequence length="393" mass="42236">MTTPTTSRAKVPALVFDIGLAVLLGLITSGSTVGATPDHHPGALAFVLIGITAAFLAVRRHWPEVALAGSLAGLYVYLYLGLPEGPIYLLPAVAVFFYAFARPLKTLLVVLAGLFVVNTSFQTFVLGEIPDLWVNASITFVWLGIAAAGGRIVREARHSRSREREAERERYRADERVEMAREIHDVVGHSLAVVSMNAGVALHVLEKRPGTPPEVVENLQAIRDASTRALKDLRATLAPLRQGRQPELRPTGAIADIPSLVEAVRTGGLDVECTVTGEPELVPTNIAATAYRVVQESLTNVIRHAEAAKATVRIDCDPRWIRILVEDDGRGGPIDPDRIGQGVTGMMERVVTSGGVFSAAPKRGGGFAVKADMPYAPQHEVTARSMATLEERA</sequence>
<evidence type="ECO:0000256" key="8">
    <source>
        <dbReference type="ARBA" id="ARBA00023012"/>
    </source>
</evidence>
<feature type="transmembrane region" description="Helical" evidence="9">
    <location>
        <begin position="39"/>
        <end position="58"/>
    </location>
</feature>
<evidence type="ECO:0000256" key="7">
    <source>
        <dbReference type="ARBA" id="ARBA00022840"/>
    </source>
</evidence>
<dbReference type="PANTHER" id="PTHR24421">
    <property type="entry name" value="NITRATE/NITRITE SENSOR PROTEIN NARX-RELATED"/>
    <property type="match status" value="1"/>
</dbReference>
<evidence type="ECO:0000256" key="9">
    <source>
        <dbReference type="SAM" id="Phobius"/>
    </source>
</evidence>
<keyword evidence="5" id="KW-0547">Nucleotide-binding</keyword>
<evidence type="ECO:0000259" key="11">
    <source>
        <dbReference type="Pfam" id="PF07730"/>
    </source>
</evidence>
<keyword evidence="4" id="KW-0808">Transferase</keyword>
<feature type="transmembrane region" description="Helical" evidence="9">
    <location>
        <begin position="65"/>
        <end position="80"/>
    </location>
</feature>
<dbReference type="PANTHER" id="PTHR24421:SF10">
    <property type="entry name" value="NITRATE_NITRITE SENSOR PROTEIN NARQ"/>
    <property type="match status" value="1"/>
</dbReference>
<gene>
    <name evidence="12" type="ORF">ACFO8M_22535</name>
</gene>
<evidence type="ECO:0000256" key="3">
    <source>
        <dbReference type="ARBA" id="ARBA00022553"/>
    </source>
</evidence>
<dbReference type="GO" id="GO:0016301">
    <property type="term" value="F:kinase activity"/>
    <property type="evidence" value="ECO:0007669"/>
    <property type="project" value="UniProtKB-KW"/>
</dbReference>
<comment type="catalytic activity">
    <reaction evidence="1">
        <text>ATP + protein L-histidine = ADP + protein N-phospho-L-histidine.</text>
        <dbReference type="EC" id="2.7.13.3"/>
    </reaction>
</comment>
<evidence type="ECO:0000259" key="10">
    <source>
        <dbReference type="Pfam" id="PF02518"/>
    </source>
</evidence>
<evidence type="ECO:0000256" key="2">
    <source>
        <dbReference type="ARBA" id="ARBA00012438"/>
    </source>
</evidence>
<organism evidence="12 13">
    <name type="scientific">Glycomyces rhizosphaerae</name>
    <dbReference type="NCBI Taxonomy" id="2054422"/>
    <lineage>
        <taxon>Bacteria</taxon>
        <taxon>Bacillati</taxon>
        <taxon>Actinomycetota</taxon>
        <taxon>Actinomycetes</taxon>
        <taxon>Glycomycetales</taxon>
        <taxon>Glycomycetaceae</taxon>
        <taxon>Glycomyces</taxon>
    </lineage>
</organism>
<reference evidence="13" key="1">
    <citation type="journal article" date="2019" name="Int. J. Syst. Evol. Microbiol.">
        <title>The Global Catalogue of Microorganisms (GCM) 10K type strain sequencing project: providing services to taxonomists for standard genome sequencing and annotation.</title>
        <authorList>
            <consortium name="The Broad Institute Genomics Platform"/>
            <consortium name="The Broad Institute Genome Sequencing Center for Infectious Disease"/>
            <person name="Wu L."/>
            <person name="Ma J."/>
        </authorList>
    </citation>
    <scope>NUCLEOTIDE SEQUENCE [LARGE SCALE GENOMIC DNA]</scope>
    <source>
        <strain evidence="13">CGMCC 4.7396</strain>
    </source>
</reference>
<keyword evidence="3" id="KW-0597">Phosphoprotein</keyword>
<dbReference type="EMBL" id="JBHRWO010000021">
    <property type="protein sequence ID" value="MFC3495275.1"/>
    <property type="molecule type" value="Genomic_DNA"/>
</dbReference>
<keyword evidence="9" id="KW-1133">Transmembrane helix</keyword>
<evidence type="ECO:0000256" key="6">
    <source>
        <dbReference type="ARBA" id="ARBA00022777"/>
    </source>
</evidence>
<dbReference type="InterPro" id="IPR050482">
    <property type="entry name" value="Sensor_HK_TwoCompSys"/>
</dbReference>
<proteinExistence type="predicted"/>
<keyword evidence="6 12" id="KW-0418">Kinase</keyword>
<dbReference type="SUPFAM" id="SSF55874">
    <property type="entry name" value="ATPase domain of HSP90 chaperone/DNA topoisomerase II/histidine kinase"/>
    <property type="match status" value="1"/>
</dbReference>
<feature type="transmembrane region" description="Helical" evidence="9">
    <location>
        <begin position="86"/>
        <end position="101"/>
    </location>
</feature>
<dbReference type="RefSeq" id="WP_387979796.1">
    <property type="nucleotide sequence ID" value="NZ_JBHRWO010000021.1"/>
</dbReference>
<dbReference type="InterPro" id="IPR036890">
    <property type="entry name" value="HATPase_C_sf"/>
</dbReference>
<dbReference type="Gene3D" id="3.30.565.10">
    <property type="entry name" value="Histidine kinase-like ATPase, C-terminal domain"/>
    <property type="match status" value="1"/>
</dbReference>
<evidence type="ECO:0000256" key="4">
    <source>
        <dbReference type="ARBA" id="ARBA00022679"/>
    </source>
</evidence>
<keyword evidence="8" id="KW-0902">Two-component regulatory system</keyword>
<feature type="domain" description="Histidine kinase/HSP90-like ATPase" evidence="10">
    <location>
        <begin position="289"/>
        <end position="341"/>
    </location>
</feature>
<comment type="caution">
    <text evidence="12">The sequence shown here is derived from an EMBL/GenBank/DDBJ whole genome shotgun (WGS) entry which is preliminary data.</text>
</comment>
<feature type="transmembrane region" description="Helical" evidence="9">
    <location>
        <begin position="132"/>
        <end position="153"/>
    </location>
</feature>
<evidence type="ECO:0000313" key="13">
    <source>
        <dbReference type="Proteomes" id="UP001595712"/>
    </source>
</evidence>
<dbReference type="EC" id="2.7.13.3" evidence="2"/>
<keyword evidence="7" id="KW-0067">ATP-binding</keyword>
<dbReference type="CDD" id="cd16917">
    <property type="entry name" value="HATPase_UhpB-NarQ-NarX-like"/>
    <property type="match status" value="1"/>
</dbReference>